<evidence type="ECO:0000256" key="3">
    <source>
        <dbReference type="ARBA" id="ARBA00022989"/>
    </source>
</evidence>
<organism evidence="6">
    <name type="scientific">viral metagenome</name>
    <dbReference type="NCBI Taxonomy" id="1070528"/>
    <lineage>
        <taxon>unclassified sequences</taxon>
        <taxon>metagenomes</taxon>
        <taxon>organismal metagenomes</taxon>
    </lineage>
</organism>
<keyword evidence="3 5" id="KW-1133">Transmembrane helix</keyword>
<sequence>MFPIKTYVPLLMYAIFVGTLIGIIGIGGGVLLLPFLLYLNFTIQQAVAVTLFLSAVPNTLPALYMYYKEGFFLIKPSIVTALGTIIGVIIGGYVGSNELIPKIYIYRFYTAFLLILSIYMFFYYC</sequence>
<feature type="transmembrane region" description="Helical" evidence="5">
    <location>
        <begin position="12"/>
        <end position="39"/>
    </location>
</feature>
<keyword evidence="2 5" id="KW-0812">Transmembrane</keyword>
<protein>
    <recommendedName>
        <fullName evidence="7">Membrane transporter protein</fullName>
    </recommendedName>
</protein>
<dbReference type="EMBL" id="MN740297">
    <property type="protein sequence ID" value="QHT98859.1"/>
    <property type="molecule type" value="Genomic_DNA"/>
</dbReference>
<dbReference type="GO" id="GO:0016020">
    <property type="term" value="C:membrane"/>
    <property type="evidence" value="ECO:0007669"/>
    <property type="project" value="UniProtKB-SubCell"/>
</dbReference>
<name>A0A6C0J1U9_9ZZZZ</name>
<dbReference type="Pfam" id="PF01925">
    <property type="entry name" value="TauE"/>
    <property type="match status" value="1"/>
</dbReference>
<evidence type="ECO:0008006" key="7">
    <source>
        <dbReference type="Google" id="ProtNLM"/>
    </source>
</evidence>
<dbReference type="PANTHER" id="PTHR43701">
    <property type="entry name" value="MEMBRANE TRANSPORTER PROTEIN MJ0441-RELATED"/>
    <property type="match status" value="1"/>
</dbReference>
<feature type="transmembrane region" description="Helical" evidence="5">
    <location>
        <begin position="73"/>
        <end position="94"/>
    </location>
</feature>
<comment type="subcellular location">
    <subcellularLocation>
        <location evidence="1">Membrane</location>
        <topology evidence="1">Multi-pass membrane protein</topology>
    </subcellularLocation>
</comment>
<accession>A0A6C0J1U9</accession>
<dbReference type="InterPro" id="IPR002781">
    <property type="entry name" value="TM_pro_TauE-like"/>
</dbReference>
<feature type="transmembrane region" description="Helical" evidence="5">
    <location>
        <begin position="46"/>
        <end position="67"/>
    </location>
</feature>
<keyword evidence="4 5" id="KW-0472">Membrane</keyword>
<reference evidence="6" key="1">
    <citation type="journal article" date="2020" name="Nature">
        <title>Giant virus diversity and host interactions through global metagenomics.</title>
        <authorList>
            <person name="Schulz F."/>
            <person name="Roux S."/>
            <person name="Paez-Espino D."/>
            <person name="Jungbluth S."/>
            <person name="Walsh D.A."/>
            <person name="Denef V.J."/>
            <person name="McMahon K.D."/>
            <person name="Konstantinidis K.T."/>
            <person name="Eloe-Fadrosh E.A."/>
            <person name="Kyrpides N.C."/>
            <person name="Woyke T."/>
        </authorList>
    </citation>
    <scope>NUCLEOTIDE SEQUENCE</scope>
    <source>
        <strain evidence="6">GVMAG-M-3300025695-21</strain>
    </source>
</reference>
<evidence type="ECO:0000256" key="5">
    <source>
        <dbReference type="SAM" id="Phobius"/>
    </source>
</evidence>
<evidence type="ECO:0000256" key="1">
    <source>
        <dbReference type="ARBA" id="ARBA00004141"/>
    </source>
</evidence>
<proteinExistence type="predicted"/>
<evidence type="ECO:0000313" key="6">
    <source>
        <dbReference type="EMBL" id="QHT98859.1"/>
    </source>
</evidence>
<dbReference type="InterPro" id="IPR051598">
    <property type="entry name" value="TSUP/Inactive_protease-like"/>
</dbReference>
<evidence type="ECO:0000256" key="4">
    <source>
        <dbReference type="ARBA" id="ARBA00023136"/>
    </source>
</evidence>
<dbReference type="AlphaFoldDB" id="A0A6C0J1U9"/>
<evidence type="ECO:0000256" key="2">
    <source>
        <dbReference type="ARBA" id="ARBA00022692"/>
    </source>
</evidence>
<feature type="transmembrane region" description="Helical" evidence="5">
    <location>
        <begin position="106"/>
        <end position="124"/>
    </location>
</feature>
<dbReference type="PANTHER" id="PTHR43701:SF2">
    <property type="entry name" value="MEMBRANE TRANSPORTER PROTEIN YJNA-RELATED"/>
    <property type="match status" value="1"/>
</dbReference>